<name>A0AAW2X6D9_9LAMI</name>
<reference evidence="2" key="2">
    <citation type="journal article" date="2024" name="Plant">
        <title>Genomic evolution and insights into agronomic trait innovations of Sesamum species.</title>
        <authorList>
            <person name="Miao H."/>
            <person name="Wang L."/>
            <person name="Qu L."/>
            <person name="Liu H."/>
            <person name="Sun Y."/>
            <person name="Le M."/>
            <person name="Wang Q."/>
            <person name="Wei S."/>
            <person name="Zheng Y."/>
            <person name="Lin W."/>
            <person name="Duan Y."/>
            <person name="Cao H."/>
            <person name="Xiong S."/>
            <person name="Wang X."/>
            <person name="Wei L."/>
            <person name="Li C."/>
            <person name="Ma Q."/>
            <person name="Ju M."/>
            <person name="Zhao R."/>
            <person name="Li G."/>
            <person name="Mu C."/>
            <person name="Tian Q."/>
            <person name="Mei H."/>
            <person name="Zhang T."/>
            <person name="Gao T."/>
            <person name="Zhang H."/>
        </authorList>
    </citation>
    <scope>NUCLEOTIDE SEQUENCE</scope>
    <source>
        <strain evidence="2">KEN1</strain>
    </source>
</reference>
<accession>A0AAW2X6D9</accession>
<protein>
    <submittedName>
        <fullName evidence="2">Uncharacterized protein</fullName>
    </submittedName>
</protein>
<reference evidence="2" key="1">
    <citation type="submission" date="2020-06" db="EMBL/GenBank/DDBJ databases">
        <authorList>
            <person name="Li T."/>
            <person name="Hu X."/>
            <person name="Zhang T."/>
            <person name="Song X."/>
            <person name="Zhang H."/>
            <person name="Dai N."/>
            <person name="Sheng W."/>
            <person name="Hou X."/>
            <person name="Wei L."/>
        </authorList>
    </citation>
    <scope>NUCLEOTIDE SEQUENCE</scope>
    <source>
        <strain evidence="2">KEN1</strain>
        <tissue evidence="2">Leaf</tissue>
    </source>
</reference>
<organism evidence="2">
    <name type="scientific">Sesamum latifolium</name>
    <dbReference type="NCBI Taxonomy" id="2727402"/>
    <lineage>
        <taxon>Eukaryota</taxon>
        <taxon>Viridiplantae</taxon>
        <taxon>Streptophyta</taxon>
        <taxon>Embryophyta</taxon>
        <taxon>Tracheophyta</taxon>
        <taxon>Spermatophyta</taxon>
        <taxon>Magnoliopsida</taxon>
        <taxon>eudicotyledons</taxon>
        <taxon>Gunneridae</taxon>
        <taxon>Pentapetalae</taxon>
        <taxon>asterids</taxon>
        <taxon>lamiids</taxon>
        <taxon>Lamiales</taxon>
        <taxon>Pedaliaceae</taxon>
        <taxon>Sesamum</taxon>
    </lineage>
</organism>
<dbReference type="EMBL" id="JACGWN010000005">
    <property type="protein sequence ID" value="KAL0449045.1"/>
    <property type="molecule type" value="Genomic_DNA"/>
</dbReference>
<comment type="caution">
    <text evidence="2">The sequence shown here is derived from an EMBL/GenBank/DDBJ whole genome shotgun (WGS) entry which is preliminary data.</text>
</comment>
<sequence>MLEHVRGLDDIIDGQGLKSSTLGKRLVSNEVIEEDDHGNMEDAVTEFSSALLQLVNVPLKFTSAGLTMTWRVYRRGRPPSRAVRGQSRKRCCGIQLIEMDGDSMHAAKKKLQVGDDHSNSISAETAAQSHREP</sequence>
<feature type="region of interest" description="Disordered" evidence="1">
    <location>
        <begin position="107"/>
        <end position="133"/>
    </location>
</feature>
<evidence type="ECO:0000313" key="2">
    <source>
        <dbReference type="EMBL" id="KAL0449045.1"/>
    </source>
</evidence>
<proteinExistence type="predicted"/>
<gene>
    <name evidence="2" type="ORF">Slati_1460900</name>
</gene>
<feature type="compositionally biased region" description="Polar residues" evidence="1">
    <location>
        <begin position="119"/>
        <end position="133"/>
    </location>
</feature>
<evidence type="ECO:0000256" key="1">
    <source>
        <dbReference type="SAM" id="MobiDB-lite"/>
    </source>
</evidence>
<dbReference type="AlphaFoldDB" id="A0AAW2X6D9"/>